<evidence type="ECO:0000256" key="7">
    <source>
        <dbReference type="ARBA" id="ARBA00022958"/>
    </source>
</evidence>
<keyword evidence="3" id="KW-0633">Potassium transport</keyword>
<keyword evidence="2" id="KW-0813">Transport</keyword>
<evidence type="ECO:0000256" key="12">
    <source>
        <dbReference type="SAM" id="Phobius"/>
    </source>
</evidence>
<feature type="transmembrane region" description="Helical" evidence="12">
    <location>
        <begin position="186"/>
        <end position="206"/>
    </location>
</feature>
<keyword evidence="5" id="KW-0631">Potassium channel</keyword>
<evidence type="ECO:0000256" key="2">
    <source>
        <dbReference type="ARBA" id="ARBA00022448"/>
    </source>
</evidence>
<keyword evidence="15" id="KW-1185">Reference proteome</keyword>
<name>A0A4R2KY11_9GAMM</name>
<dbReference type="PRINTS" id="PR00169">
    <property type="entry name" value="KCHANNEL"/>
</dbReference>
<evidence type="ECO:0000313" key="15">
    <source>
        <dbReference type="Proteomes" id="UP000294980"/>
    </source>
</evidence>
<dbReference type="Gene3D" id="1.10.287.70">
    <property type="match status" value="1"/>
</dbReference>
<feature type="transmembrane region" description="Helical" evidence="12">
    <location>
        <begin position="86"/>
        <end position="109"/>
    </location>
</feature>
<dbReference type="GO" id="GO:0005249">
    <property type="term" value="F:voltage-gated potassium channel activity"/>
    <property type="evidence" value="ECO:0007669"/>
    <property type="project" value="InterPro"/>
</dbReference>
<feature type="transmembrane region" description="Helical" evidence="12">
    <location>
        <begin position="153"/>
        <end position="174"/>
    </location>
</feature>
<keyword evidence="7" id="KW-0630">Potassium</keyword>
<dbReference type="EMBL" id="SLWX01000002">
    <property type="protein sequence ID" value="TCO77787.1"/>
    <property type="molecule type" value="Genomic_DNA"/>
</dbReference>
<evidence type="ECO:0000256" key="9">
    <source>
        <dbReference type="ARBA" id="ARBA00023065"/>
    </source>
</evidence>
<dbReference type="AlphaFoldDB" id="A0A4R2KY11"/>
<feature type="transmembrane region" description="Helical" evidence="12">
    <location>
        <begin position="212"/>
        <end position="233"/>
    </location>
</feature>
<feature type="domain" description="Ion transport" evidence="13">
    <location>
        <begin position="26"/>
        <end position="237"/>
    </location>
</feature>
<dbReference type="Gene3D" id="1.20.120.350">
    <property type="entry name" value="Voltage-gated potassium channels. Chain C"/>
    <property type="match status" value="1"/>
</dbReference>
<dbReference type="PANTHER" id="PTHR11537">
    <property type="entry name" value="VOLTAGE-GATED POTASSIUM CHANNEL"/>
    <property type="match status" value="1"/>
</dbReference>
<feature type="transmembrane region" description="Helical" evidence="12">
    <location>
        <begin position="27"/>
        <end position="46"/>
    </location>
</feature>
<proteinExistence type="predicted"/>
<evidence type="ECO:0000256" key="3">
    <source>
        <dbReference type="ARBA" id="ARBA00022538"/>
    </source>
</evidence>
<feature type="transmembrane region" description="Helical" evidence="12">
    <location>
        <begin position="58"/>
        <end position="80"/>
    </location>
</feature>
<dbReference type="InterPro" id="IPR005821">
    <property type="entry name" value="Ion_trans_dom"/>
</dbReference>
<evidence type="ECO:0000256" key="8">
    <source>
        <dbReference type="ARBA" id="ARBA00022989"/>
    </source>
</evidence>
<dbReference type="Pfam" id="PF00520">
    <property type="entry name" value="Ion_trans"/>
    <property type="match status" value="1"/>
</dbReference>
<dbReference type="GO" id="GO:0008076">
    <property type="term" value="C:voltage-gated potassium channel complex"/>
    <property type="evidence" value="ECO:0007669"/>
    <property type="project" value="InterPro"/>
</dbReference>
<gene>
    <name evidence="14" type="ORF">EV688_102244</name>
</gene>
<dbReference type="PANTHER" id="PTHR11537:SF254">
    <property type="entry name" value="POTASSIUM VOLTAGE-GATED CHANNEL PROTEIN SHAB"/>
    <property type="match status" value="1"/>
</dbReference>
<sequence length="290" mass="32592">MSGREQTALQKRLYRVIFGTGTPSGKWFDLTLIGAILLSVTVIIADSIDTYHERYGDLFQGIEWGFTLIFTIEYLLRIWIAQNRRAYILSVYGVIDLLSILPTYIAFFLPEAAPLLIIRLLRVLRVFRILRMLSFLNEANLLAGALRQSARQIFIFFLMVMTTMVIFGCLMYVIEGPKNGFDNIPVSVYWAIVTITTVGYGDYVPISAAGRAVAAVGMMIGYAIIAVPTGIFTSKLMAHTQHKLTLNCPQCARAGHEPDARHCKFCGAALHDETDDEDRKVAEEERQRPD</sequence>
<evidence type="ECO:0000256" key="5">
    <source>
        <dbReference type="ARBA" id="ARBA00022826"/>
    </source>
</evidence>
<dbReference type="InterPro" id="IPR027359">
    <property type="entry name" value="Volt_channel_dom_sf"/>
</dbReference>
<organism evidence="14 15">
    <name type="scientific">Chromatocurvus halotolerans</name>
    <dbReference type="NCBI Taxonomy" id="1132028"/>
    <lineage>
        <taxon>Bacteria</taxon>
        <taxon>Pseudomonadati</taxon>
        <taxon>Pseudomonadota</taxon>
        <taxon>Gammaproteobacteria</taxon>
        <taxon>Cellvibrionales</taxon>
        <taxon>Halieaceae</taxon>
        <taxon>Chromatocurvus</taxon>
    </lineage>
</organism>
<protein>
    <submittedName>
        <fullName evidence="14">Voltage-gated potassium channel</fullName>
    </submittedName>
</protein>
<keyword evidence="6" id="KW-0851">Voltage-gated channel</keyword>
<comment type="caution">
    <text evidence="14">The sequence shown here is derived from an EMBL/GenBank/DDBJ whole genome shotgun (WGS) entry which is preliminary data.</text>
</comment>
<evidence type="ECO:0000259" key="13">
    <source>
        <dbReference type="Pfam" id="PF00520"/>
    </source>
</evidence>
<dbReference type="RefSeq" id="WP_117314656.1">
    <property type="nucleotide sequence ID" value="NZ_QQSW01000001.1"/>
</dbReference>
<evidence type="ECO:0000256" key="6">
    <source>
        <dbReference type="ARBA" id="ARBA00022882"/>
    </source>
</evidence>
<reference evidence="14 15" key="1">
    <citation type="submission" date="2019-03" db="EMBL/GenBank/DDBJ databases">
        <title>Genomic Encyclopedia of Type Strains, Phase IV (KMG-IV): sequencing the most valuable type-strain genomes for metagenomic binning, comparative biology and taxonomic classification.</title>
        <authorList>
            <person name="Goeker M."/>
        </authorList>
    </citation>
    <scope>NUCLEOTIDE SEQUENCE [LARGE SCALE GENOMIC DNA]</scope>
    <source>
        <strain evidence="14 15">DSM 23344</strain>
    </source>
</reference>
<keyword evidence="9" id="KW-0406">Ion transport</keyword>
<evidence type="ECO:0000256" key="10">
    <source>
        <dbReference type="ARBA" id="ARBA00023136"/>
    </source>
</evidence>
<dbReference type="OrthoDB" id="9799090at2"/>
<comment type="subcellular location">
    <subcellularLocation>
        <location evidence="1">Membrane</location>
        <topology evidence="1">Multi-pass membrane protein</topology>
    </subcellularLocation>
</comment>
<evidence type="ECO:0000256" key="1">
    <source>
        <dbReference type="ARBA" id="ARBA00004141"/>
    </source>
</evidence>
<keyword evidence="4 12" id="KW-0812">Transmembrane</keyword>
<accession>A0A4R2KY11</accession>
<evidence type="ECO:0000313" key="14">
    <source>
        <dbReference type="EMBL" id="TCO77787.1"/>
    </source>
</evidence>
<dbReference type="Proteomes" id="UP000294980">
    <property type="component" value="Unassembled WGS sequence"/>
</dbReference>
<dbReference type="SUPFAM" id="SSF81324">
    <property type="entry name" value="Voltage-gated potassium channels"/>
    <property type="match status" value="1"/>
</dbReference>
<dbReference type="InterPro" id="IPR028325">
    <property type="entry name" value="VG_K_chnl"/>
</dbReference>
<keyword evidence="10 12" id="KW-0472">Membrane</keyword>
<dbReference type="GO" id="GO:0001508">
    <property type="term" value="P:action potential"/>
    <property type="evidence" value="ECO:0007669"/>
    <property type="project" value="TreeGrafter"/>
</dbReference>
<keyword evidence="11 14" id="KW-0407">Ion channel</keyword>
<evidence type="ECO:0000256" key="11">
    <source>
        <dbReference type="ARBA" id="ARBA00023303"/>
    </source>
</evidence>
<keyword evidence="8 12" id="KW-1133">Transmembrane helix</keyword>
<evidence type="ECO:0000256" key="4">
    <source>
        <dbReference type="ARBA" id="ARBA00022692"/>
    </source>
</evidence>